<evidence type="ECO:0000313" key="2">
    <source>
        <dbReference type="EMBL" id="RDD87927.1"/>
    </source>
</evidence>
<dbReference type="EMBL" id="QQBH01000010">
    <property type="protein sequence ID" value="RDD87927.1"/>
    <property type="molecule type" value="Genomic_DNA"/>
</dbReference>
<dbReference type="AlphaFoldDB" id="A0A369V5F7"/>
<dbReference type="Proteomes" id="UP000253742">
    <property type="component" value="Unassembled WGS sequence"/>
</dbReference>
<gene>
    <name evidence="2" type="ORF">DVZ84_17820</name>
</gene>
<dbReference type="RefSeq" id="WP_114529782.1">
    <property type="nucleotide sequence ID" value="NZ_JBHYWK010000002.1"/>
</dbReference>
<reference evidence="2 3" key="1">
    <citation type="submission" date="2018-07" db="EMBL/GenBank/DDBJ databases">
        <title>Genome guided investigation of antibiotics producing actinomycetales strain isolated from a Macau mangrove ecosystem.</title>
        <authorList>
            <person name="Hu D."/>
        </authorList>
    </citation>
    <scope>NUCLEOTIDE SEQUENCE [LARGE SCALE GENOMIC DNA]</scope>
    <source>
        <strain evidence="2 3">2297</strain>
    </source>
</reference>
<sequence>MSSNEAAPALPSRSALVNVLRLAAPLAAGALLMALAAGPAETGDAPADVPRLALLADGPDDGTVHADDWNSTGS</sequence>
<evidence type="ECO:0000313" key="3">
    <source>
        <dbReference type="Proteomes" id="UP000253742"/>
    </source>
</evidence>
<organism evidence="2 3">
    <name type="scientific">Streptomyces parvulus</name>
    <dbReference type="NCBI Taxonomy" id="146923"/>
    <lineage>
        <taxon>Bacteria</taxon>
        <taxon>Bacillati</taxon>
        <taxon>Actinomycetota</taxon>
        <taxon>Actinomycetes</taxon>
        <taxon>Kitasatosporales</taxon>
        <taxon>Streptomycetaceae</taxon>
        <taxon>Streptomyces</taxon>
    </lineage>
</organism>
<keyword evidence="1" id="KW-0732">Signal</keyword>
<accession>A0A369V5F7</accession>
<protein>
    <submittedName>
        <fullName evidence="2">Uncharacterized protein</fullName>
    </submittedName>
</protein>
<feature type="signal peptide" evidence="1">
    <location>
        <begin position="1"/>
        <end position="36"/>
    </location>
</feature>
<name>A0A369V5F7_9ACTN</name>
<evidence type="ECO:0000256" key="1">
    <source>
        <dbReference type="SAM" id="SignalP"/>
    </source>
</evidence>
<proteinExistence type="predicted"/>
<comment type="caution">
    <text evidence="2">The sequence shown here is derived from an EMBL/GenBank/DDBJ whole genome shotgun (WGS) entry which is preliminary data.</text>
</comment>
<feature type="chain" id="PRO_5038925733" evidence="1">
    <location>
        <begin position="37"/>
        <end position="74"/>
    </location>
</feature>